<dbReference type="GO" id="GO:0016788">
    <property type="term" value="F:hydrolase activity, acting on ester bonds"/>
    <property type="evidence" value="ECO:0007669"/>
    <property type="project" value="InterPro"/>
</dbReference>
<dbReference type="Pfam" id="PF07819">
    <property type="entry name" value="PGAP1"/>
    <property type="match status" value="1"/>
</dbReference>
<evidence type="ECO:0000313" key="3">
    <source>
        <dbReference type="Proteomes" id="UP000006048"/>
    </source>
</evidence>
<organism evidence="2 3">
    <name type="scientific">Turneriella parva (strain ATCC BAA-1111 / DSM 21527 / NCTC 11395 / H)</name>
    <name type="common">Leptospira parva</name>
    <dbReference type="NCBI Taxonomy" id="869212"/>
    <lineage>
        <taxon>Bacteria</taxon>
        <taxon>Pseudomonadati</taxon>
        <taxon>Spirochaetota</taxon>
        <taxon>Spirochaetia</taxon>
        <taxon>Leptospirales</taxon>
        <taxon>Leptospiraceae</taxon>
        <taxon>Turneriella</taxon>
    </lineage>
</organism>
<dbReference type="STRING" id="869212.Turpa_0473"/>
<dbReference type="KEGG" id="tpx:Turpa_0473"/>
<dbReference type="OrthoDB" id="9765872at2"/>
<accession>I4B1H2</accession>
<evidence type="ECO:0000259" key="1">
    <source>
        <dbReference type="Pfam" id="PF07819"/>
    </source>
</evidence>
<dbReference type="RefSeq" id="WP_014801649.1">
    <property type="nucleotide sequence ID" value="NC_018020.1"/>
</dbReference>
<keyword evidence="3" id="KW-1185">Reference proteome</keyword>
<dbReference type="Proteomes" id="UP000006048">
    <property type="component" value="Chromosome"/>
</dbReference>
<sequence>MAGRMRKTFAAFSRRVNRTSIAGAVRGVFGDKLPQKWQGQMQFCADGKTLETVPLVRRAHVCIFIHGSSDTELGWQAPEGRLNFGDQLFVDFGAQPLYVRYNSGLSVAENGIALARLMPELLKVNTSVRRVTLIGHSMGGLVIHAAVYDARARKMPWLKKVQSIFLLGTPHAGAPLAKLAEKGEQLLQFIPNPFTLMAASVIGLRSKGLKDLSLGQKGITSRDPVLLPHAKYIFIAGGLQKKRGGFINRLIGDGMVRQPSALPKGEGEQGLWRQIMSRVAKTADVRIETAGGVGHLALRHDPRVYALIARHF</sequence>
<feature type="domain" description="GPI inositol-deacylase PGAP1-like alpha/beta" evidence="1">
    <location>
        <begin position="125"/>
        <end position="177"/>
    </location>
</feature>
<evidence type="ECO:0000313" key="2">
    <source>
        <dbReference type="EMBL" id="AFM11129.1"/>
    </source>
</evidence>
<dbReference type="AlphaFoldDB" id="I4B1H2"/>
<dbReference type="Gene3D" id="3.40.50.1820">
    <property type="entry name" value="alpha/beta hydrolase"/>
    <property type="match status" value="1"/>
</dbReference>
<dbReference type="SUPFAM" id="SSF53474">
    <property type="entry name" value="alpha/beta-Hydrolases"/>
    <property type="match status" value="1"/>
</dbReference>
<gene>
    <name evidence="2" type="ordered locus">Turpa_0473</name>
</gene>
<proteinExistence type="predicted"/>
<name>I4B1H2_TURPD</name>
<dbReference type="InterPro" id="IPR012908">
    <property type="entry name" value="PGAP1-ab_dom-like"/>
</dbReference>
<dbReference type="HOGENOM" id="CLU_049416_0_0_12"/>
<protein>
    <recommendedName>
        <fullName evidence="1">GPI inositol-deacylase PGAP1-like alpha/beta domain-containing protein</fullName>
    </recommendedName>
</protein>
<dbReference type="InterPro" id="IPR029058">
    <property type="entry name" value="AB_hydrolase_fold"/>
</dbReference>
<reference evidence="2 3" key="1">
    <citation type="submission" date="2012-06" db="EMBL/GenBank/DDBJ databases">
        <title>The complete chromosome of genome of Turneriella parva DSM 21527.</title>
        <authorList>
            <consortium name="US DOE Joint Genome Institute (JGI-PGF)"/>
            <person name="Lucas S."/>
            <person name="Han J."/>
            <person name="Lapidus A."/>
            <person name="Bruce D."/>
            <person name="Goodwin L."/>
            <person name="Pitluck S."/>
            <person name="Peters L."/>
            <person name="Kyrpides N."/>
            <person name="Mavromatis K."/>
            <person name="Ivanova N."/>
            <person name="Mikhailova N."/>
            <person name="Chertkov O."/>
            <person name="Detter J.C."/>
            <person name="Tapia R."/>
            <person name="Han C."/>
            <person name="Land M."/>
            <person name="Hauser L."/>
            <person name="Markowitz V."/>
            <person name="Cheng J.-F."/>
            <person name="Hugenholtz P."/>
            <person name="Woyke T."/>
            <person name="Wu D."/>
            <person name="Gronow S."/>
            <person name="Wellnitz S."/>
            <person name="Brambilla E."/>
            <person name="Klenk H.-P."/>
            <person name="Eisen J.A."/>
        </authorList>
    </citation>
    <scope>NUCLEOTIDE SEQUENCE [LARGE SCALE GENOMIC DNA]</scope>
    <source>
        <strain evidence="3">ATCC BAA-1111 / DSM 21527 / NCTC 11395 / H</strain>
    </source>
</reference>
<dbReference type="EMBL" id="CP002959">
    <property type="protein sequence ID" value="AFM11129.1"/>
    <property type="molecule type" value="Genomic_DNA"/>
</dbReference>